<proteinExistence type="predicted"/>
<reference evidence="6" key="2">
    <citation type="submission" date="2022-06" db="UniProtKB">
        <authorList>
            <consortium name="EnsemblMetazoa"/>
        </authorList>
    </citation>
    <scope>IDENTIFICATION</scope>
    <source>
        <strain evidence="6">PS312</strain>
    </source>
</reference>
<evidence type="ECO:0000256" key="1">
    <source>
        <dbReference type="ARBA" id="ARBA00023015"/>
    </source>
</evidence>
<dbReference type="PROSITE" id="PS00036">
    <property type="entry name" value="BZIP_BASIC"/>
    <property type="match status" value="1"/>
</dbReference>
<dbReference type="InterPro" id="IPR046347">
    <property type="entry name" value="bZIP_sf"/>
</dbReference>
<organism evidence="6 7">
    <name type="scientific">Pristionchus pacificus</name>
    <name type="common">Parasitic nematode worm</name>
    <dbReference type="NCBI Taxonomy" id="54126"/>
    <lineage>
        <taxon>Eukaryota</taxon>
        <taxon>Metazoa</taxon>
        <taxon>Ecdysozoa</taxon>
        <taxon>Nematoda</taxon>
        <taxon>Chromadorea</taxon>
        <taxon>Rhabditida</taxon>
        <taxon>Rhabditina</taxon>
        <taxon>Diplogasteromorpha</taxon>
        <taxon>Diplogasteroidea</taxon>
        <taxon>Neodiplogasteridae</taxon>
        <taxon>Pristionchus</taxon>
    </lineage>
</organism>
<dbReference type="SMART" id="SM00338">
    <property type="entry name" value="BRLZ"/>
    <property type="match status" value="1"/>
</dbReference>
<dbReference type="GO" id="GO:0003700">
    <property type="term" value="F:DNA-binding transcription factor activity"/>
    <property type="evidence" value="ECO:0007669"/>
    <property type="project" value="InterPro"/>
</dbReference>
<dbReference type="AlphaFoldDB" id="A0A2A6B7N7"/>
<dbReference type="Gene3D" id="1.20.5.170">
    <property type="match status" value="1"/>
</dbReference>
<dbReference type="Pfam" id="PF03131">
    <property type="entry name" value="bZIP_Maf"/>
    <property type="match status" value="1"/>
</dbReference>
<dbReference type="Proteomes" id="UP000005239">
    <property type="component" value="Unassembled WGS sequence"/>
</dbReference>
<evidence type="ECO:0000313" key="6">
    <source>
        <dbReference type="EnsemblMetazoa" id="PPA21335.1"/>
    </source>
</evidence>
<feature type="compositionally biased region" description="Low complexity" evidence="5">
    <location>
        <begin position="7"/>
        <end position="23"/>
    </location>
</feature>
<keyword evidence="1" id="KW-0805">Transcription regulation</keyword>
<dbReference type="InterPro" id="IPR004826">
    <property type="entry name" value="bZIP_Maf"/>
</dbReference>
<dbReference type="InterPro" id="IPR004827">
    <property type="entry name" value="bZIP"/>
</dbReference>
<name>A0A2A6B7N7_PRIPA</name>
<sequence>MSERSSSRSSVESDSSQRSRASSRIYDLMDDLSQEDCCEQKAVLIDELMRELSEARKRSARVTKPLEGQILRLCLRTLEQSRQNLRQSKFREASKRIPLSVSQLNTCSHATYFTEINEEEARRERIKEKNRLAAEKCRQKKIALIEKLRREASEERRRIEQMDRTLERLRVQERNLEQELQVHLNNGCRLHQHYESNGYRNQ</sequence>
<evidence type="ECO:0000256" key="5">
    <source>
        <dbReference type="SAM" id="MobiDB-lite"/>
    </source>
</evidence>
<evidence type="ECO:0000256" key="3">
    <source>
        <dbReference type="ARBA" id="ARBA00023163"/>
    </source>
</evidence>
<accession>A0A8R1UFE2</accession>
<keyword evidence="3" id="KW-0804">Transcription</keyword>
<accession>A0A2A6B7N7</accession>
<keyword evidence="7" id="KW-1185">Reference proteome</keyword>
<evidence type="ECO:0000313" key="7">
    <source>
        <dbReference type="Proteomes" id="UP000005239"/>
    </source>
</evidence>
<feature type="region of interest" description="Disordered" evidence="5">
    <location>
        <begin position="1"/>
        <end position="23"/>
    </location>
</feature>
<dbReference type="PROSITE" id="PS50217">
    <property type="entry name" value="BZIP"/>
    <property type="match status" value="1"/>
</dbReference>
<evidence type="ECO:0000256" key="2">
    <source>
        <dbReference type="ARBA" id="ARBA00023125"/>
    </source>
</evidence>
<feature type="coiled-coil region" evidence="4">
    <location>
        <begin position="116"/>
        <end position="186"/>
    </location>
</feature>
<keyword evidence="2" id="KW-0238">DNA-binding</keyword>
<dbReference type="EnsemblMetazoa" id="PPA21335.1">
    <property type="protein sequence ID" value="PPA21335.1"/>
    <property type="gene ID" value="WBGene00110889"/>
</dbReference>
<gene>
    <name evidence="6" type="primary">WBGene00110889</name>
</gene>
<reference evidence="7" key="1">
    <citation type="journal article" date="2008" name="Nat. Genet.">
        <title>The Pristionchus pacificus genome provides a unique perspective on nematode lifestyle and parasitism.</title>
        <authorList>
            <person name="Dieterich C."/>
            <person name="Clifton S.W."/>
            <person name="Schuster L.N."/>
            <person name="Chinwalla A."/>
            <person name="Delehaunty K."/>
            <person name="Dinkelacker I."/>
            <person name="Fulton L."/>
            <person name="Fulton R."/>
            <person name="Godfrey J."/>
            <person name="Minx P."/>
            <person name="Mitreva M."/>
            <person name="Roeseler W."/>
            <person name="Tian H."/>
            <person name="Witte H."/>
            <person name="Yang S.P."/>
            <person name="Wilson R.K."/>
            <person name="Sommer R.J."/>
        </authorList>
    </citation>
    <scope>NUCLEOTIDE SEQUENCE [LARGE SCALE GENOMIC DNA]</scope>
    <source>
        <strain evidence="7">PS312</strain>
    </source>
</reference>
<dbReference type="SUPFAM" id="SSF57959">
    <property type="entry name" value="Leucine zipper domain"/>
    <property type="match status" value="1"/>
</dbReference>
<dbReference type="GO" id="GO:0003677">
    <property type="term" value="F:DNA binding"/>
    <property type="evidence" value="ECO:0007669"/>
    <property type="project" value="UniProtKB-KW"/>
</dbReference>
<evidence type="ECO:0000256" key="4">
    <source>
        <dbReference type="SAM" id="Coils"/>
    </source>
</evidence>
<keyword evidence="4" id="KW-0175">Coiled coil</keyword>
<protein>
    <submittedName>
        <fullName evidence="6">BZIP domain-containing protein</fullName>
    </submittedName>
</protein>